<feature type="region of interest" description="Disordered" evidence="1">
    <location>
        <begin position="51"/>
        <end position="93"/>
    </location>
</feature>
<organism evidence="2 3">
    <name type="scientific">Vitrella brassicaformis (strain CCMP3155)</name>
    <dbReference type="NCBI Taxonomy" id="1169540"/>
    <lineage>
        <taxon>Eukaryota</taxon>
        <taxon>Sar</taxon>
        <taxon>Alveolata</taxon>
        <taxon>Colpodellida</taxon>
        <taxon>Vitrellaceae</taxon>
        <taxon>Vitrella</taxon>
    </lineage>
</organism>
<evidence type="ECO:0000313" key="2">
    <source>
        <dbReference type="EMBL" id="CEM03248.1"/>
    </source>
</evidence>
<dbReference type="EMBL" id="CDMY01000336">
    <property type="protein sequence ID" value="CEM03248.1"/>
    <property type="molecule type" value="Genomic_DNA"/>
</dbReference>
<feature type="compositionally biased region" description="Basic and acidic residues" evidence="1">
    <location>
        <begin position="56"/>
        <end position="85"/>
    </location>
</feature>
<keyword evidence="3" id="KW-1185">Reference proteome</keyword>
<evidence type="ECO:0000313" key="3">
    <source>
        <dbReference type="Proteomes" id="UP000041254"/>
    </source>
</evidence>
<name>A0A0G4EWV3_VITBC</name>
<protein>
    <submittedName>
        <fullName evidence="2">Uncharacterized protein</fullName>
    </submittedName>
</protein>
<dbReference type="Proteomes" id="UP000041254">
    <property type="component" value="Unassembled WGS sequence"/>
</dbReference>
<dbReference type="AlphaFoldDB" id="A0A0G4EWV3"/>
<proteinExistence type="predicted"/>
<gene>
    <name evidence="2" type="ORF">Vbra_21096</name>
</gene>
<evidence type="ECO:0000256" key="1">
    <source>
        <dbReference type="SAM" id="MobiDB-lite"/>
    </source>
</evidence>
<sequence length="93" mass="10543">MELSCWSGCGVSVAENVAGRFYYPCTYLFIIQRQPASRTSIKIQEIKAAGQSFASKAKEERQARRERQKNKRAEGEDRAARKELDVESTPLTD</sequence>
<accession>A0A0G4EWV3</accession>
<dbReference type="VEuPathDB" id="CryptoDB:Vbra_21096"/>
<reference evidence="2 3" key="1">
    <citation type="submission" date="2014-11" db="EMBL/GenBank/DDBJ databases">
        <authorList>
            <person name="Zhu J."/>
            <person name="Qi W."/>
            <person name="Song R."/>
        </authorList>
    </citation>
    <scope>NUCLEOTIDE SEQUENCE [LARGE SCALE GENOMIC DNA]</scope>
</reference>
<dbReference type="InParanoid" id="A0A0G4EWV3"/>